<dbReference type="SUPFAM" id="SSF103481">
    <property type="entry name" value="Multidrug resistance efflux transporter EmrE"/>
    <property type="match status" value="2"/>
</dbReference>
<evidence type="ECO:0000259" key="7">
    <source>
        <dbReference type="Pfam" id="PF00892"/>
    </source>
</evidence>
<dbReference type="Pfam" id="PF00892">
    <property type="entry name" value="EamA"/>
    <property type="match status" value="2"/>
</dbReference>
<feature type="transmembrane region" description="Helical" evidence="6">
    <location>
        <begin position="136"/>
        <end position="152"/>
    </location>
</feature>
<feature type="transmembrane region" description="Helical" evidence="6">
    <location>
        <begin position="286"/>
        <end position="304"/>
    </location>
</feature>
<keyword evidence="4 6" id="KW-1133">Transmembrane helix</keyword>
<dbReference type="PANTHER" id="PTHR32322">
    <property type="entry name" value="INNER MEMBRANE TRANSPORTER"/>
    <property type="match status" value="1"/>
</dbReference>
<keyword evidence="3 6" id="KW-0812">Transmembrane</keyword>
<evidence type="ECO:0000256" key="1">
    <source>
        <dbReference type="ARBA" id="ARBA00004141"/>
    </source>
</evidence>
<keyword evidence="5 6" id="KW-0472">Membrane</keyword>
<dbReference type="EMBL" id="CP117411">
    <property type="protein sequence ID" value="WCT71863.1"/>
    <property type="molecule type" value="Genomic_DNA"/>
</dbReference>
<feature type="domain" description="EamA" evidence="7">
    <location>
        <begin position="168"/>
        <end position="304"/>
    </location>
</feature>
<feature type="transmembrane region" description="Helical" evidence="6">
    <location>
        <begin position="48"/>
        <end position="67"/>
    </location>
</feature>
<sequence length="311" mass="32354">MSEALLVTEAPLADKAKRHVLIPFAIVTLIWGSTWIVIRYQIGGAPAGWSVSLRFAIATVAMFAYARAAGISLHLPRRAWGPAAIVGITQFVLNFHFVYRAEAHVTSGVVAMIYALLVVPNAIFGRIFLGHGISRPFLGGSAVALVGVALLFDHELKAVTGDSAATALGIGLTLCGVLSASAANIAQATRGATGVPVVAMLAWAMLFGTGIDVAVAFATEGAPVFALSWSFFACAAYLGILGSAVSFPLYFTVIREIGPARAAYSSVLIPVIAMAISTILEGYVWSLESIAGGALVLIGLVLALRSRSPAR</sequence>
<evidence type="ECO:0000256" key="5">
    <source>
        <dbReference type="ARBA" id="ARBA00023136"/>
    </source>
</evidence>
<feature type="transmembrane region" description="Helical" evidence="6">
    <location>
        <begin position="224"/>
        <end position="250"/>
    </location>
</feature>
<dbReference type="InterPro" id="IPR037185">
    <property type="entry name" value="EmrE-like"/>
</dbReference>
<dbReference type="Proteomes" id="UP001220395">
    <property type="component" value="Chromosome"/>
</dbReference>
<protein>
    <submittedName>
        <fullName evidence="8">EamA family transporter</fullName>
    </submittedName>
</protein>
<evidence type="ECO:0000313" key="8">
    <source>
        <dbReference type="EMBL" id="WCT71863.1"/>
    </source>
</evidence>
<feature type="transmembrane region" description="Helical" evidence="6">
    <location>
        <begin position="262"/>
        <end position="280"/>
    </location>
</feature>
<comment type="similarity">
    <text evidence="2">Belongs to the EamA transporter family.</text>
</comment>
<accession>A0ABY7TFM7</accession>
<feature type="domain" description="EamA" evidence="7">
    <location>
        <begin position="25"/>
        <end position="152"/>
    </location>
</feature>
<dbReference type="InterPro" id="IPR000620">
    <property type="entry name" value="EamA_dom"/>
</dbReference>
<evidence type="ECO:0000313" key="9">
    <source>
        <dbReference type="Proteomes" id="UP001220395"/>
    </source>
</evidence>
<feature type="transmembrane region" description="Helical" evidence="6">
    <location>
        <begin position="164"/>
        <end position="185"/>
    </location>
</feature>
<feature type="transmembrane region" description="Helical" evidence="6">
    <location>
        <begin position="105"/>
        <end position="124"/>
    </location>
</feature>
<evidence type="ECO:0000256" key="4">
    <source>
        <dbReference type="ARBA" id="ARBA00022989"/>
    </source>
</evidence>
<evidence type="ECO:0000256" key="3">
    <source>
        <dbReference type="ARBA" id="ARBA00022692"/>
    </source>
</evidence>
<organism evidence="8 9">
    <name type="scientific">Sphingomonas naphthae</name>
    <dbReference type="NCBI Taxonomy" id="1813468"/>
    <lineage>
        <taxon>Bacteria</taxon>
        <taxon>Pseudomonadati</taxon>
        <taxon>Pseudomonadota</taxon>
        <taxon>Alphaproteobacteria</taxon>
        <taxon>Sphingomonadales</taxon>
        <taxon>Sphingomonadaceae</taxon>
        <taxon>Sphingomonas</taxon>
    </lineage>
</organism>
<proteinExistence type="inferred from homology"/>
<feature type="transmembrane region" description="Helical" evidence="6">
    <location>
        <begin position="20"/>
        <end position="42"/>
    </location>
</feature>
<comment type="subcellular location">
    <subcellularLocation>
        <location evidence="1">Membrane</location>
        <topology evidence="1">Multi-pass membrane protein</topology>
    </subcellularLocation>
</comment>
<feature type="transmembrane region" description="Helical" evidence="6">
    <location>
        <begin position="79"/>
        <end position="99"/>
    </location>
</feature>
<evidence type="ECO:0000256" key="6">
    <source>
        <dbReference type="SAM" id="Phobius"/>
    </source>
</evidence>
<feature type="transmembrane region" description="Helical" evidence="6">
    <location>
        <begin position="197"/>
        <end position="218"/>
    </location>
</feature>
<dbReference type="InterPro" id="IPR050638">
    <property type="entry name" value="AA-Vitamin_Transporters"/>
</dbReference>
<keyword evidence="9" id="KW-1185">Reference proteome</keyword>
<reference evidence="8 9" key="1">
    <citation type="submission" date="2023-02" db="EMBL/GenBank/DDBJ databases">
        <title>Genome sequence of Sphingomonas naphthae.</title>
        <authorList>
            <person name="Kim S."/>
            <person name="Heo J."/>
            <person name="Kwon S.-W."/>
        </authorList>
    </citation>
    <scope>NUCLEOTIDE SEQUENCE [LARGE SCALE GENOMIC DNA]</scope>
    <source>
        <strain evidence="8 9">KACC 18716</strain>
    </source>
</reference>
<gene>
    <name evidence="8" type="ORF">PQ455_09365</name>
</gene>
<dbReference type="RefSeq" id="WP_273685810.1">
    <property type="nucleotide sequence ID" value="NZ_CP117411.1"/>
</dbReference>
<dbReference type="PANTHER" id="PTHR32322:SF2">
    <property type="entry name" value="EAMA DOMAIN-CONTAINING PROTEIN"/>
    <property type="match status" value="1"/>
</dbReference>
<name>A0ABY7TFM7_9SPHN</name>
<evidence type="ECO:0000256" key="2">
    <source>
        <dbReference type="ARBA" id="ARBA00007362"/>
    </source>
</evidence>